<dbReference type="AlphaFoldDB" id="A0ABD0UQ97"/>
<proteinExistence type="predicted"/>
<evidence type="ECO:0000313" key="2">
    <source>
        <dbReference type="Proteomes" id="UP001552299"/>
    </source>
</evidence>
<accession>A0ABD0UQ97</accession>
<organism evidence="1 2">
    <name type="scientific">Dendrobium thyrsiflorum</name>
    <name type="common">Pinecone-like raceme dendrobium</name>
    <name type="synonym">Orchid</name>
    <dbReference type="NCBI Taxonomy" id="117978"/>
    <lineage>
        <taxon>Eukaryota</taxon>
        <taxon>Viridiplantae</taxon>
        <taxon>Streptophyta</taxon>
        <taxon>Embryophyta</taxon>
        <taxon>Tracheophyta</taxon>
        <taxon>Spermatophyta</taxon>
        <taxon>Magnoliopsida</taxon>
        <taxon>Liliopsida</taxon>
        <taxon>Asparagales</taxon>
        <taxon>Orchidaceae</taxon>
        <taxon>Epidendroideae</taxon>
        <taxon>Malaxideae</taxon>
        <taxon>Dendrobiinae</taxon>
        <taxon>Dendrobium</taxon>
    </lineage>
</organism>
<keyword evidence="2" id="KW-1185">Reference proteome</keyword>
<reference evidence="1 2" key="1">
    <citation type="journal article" date="2024" name="Plant Biotechnol. J.">
        <title>Dendrobium thyrsiflorum genome and its molecular insights into genes involved in important horticultural traits.</title>
        <authorList>
            <person name="Chen B."/>
            <person name="Wang J.Y."/>
            <person name="Zheng P.J."/>
            <person name="Li K.L."/>
            <person name="Liang Y.M."/>
            <person name="Chen X.F."/>
            <person name="Zhang C."/>
            <person name="Zhao X."/>
            <person name="He X."/>
            <person name="Zhang G.Q."/>
            <person name="Liu Z.J."/>
            <person name="Xu Q."/>
        </authorList>
    </citation>
    <scope>NUCLEOTIDE SEQUENCE [LARGE SCALE GENOMIC DNA]</scope>
    <source>
        <strain evidence="1">GZMU011</strain>
    </source>
</reference>
<dbReference type="EMBL" id="JANQDX010000012">
    <property type="protein sequence ID" value="KAL0914753.1"/>
    <property type="molecule type" value="Genomic_DNA"/>
</dbReference>
<dbReference type="Proteomes" id="UP001552299">
    <property type="component" value="Unassembled WGS sequence"/>
</dbReference>
<name>A0ABD0UQ97_DENTH</name>
<comment type="caution">
    <text evidence="1">The sequence shown here is derived from an EMBL/GenBank/DDBJ whole genome shotgun (WGS) entry which is preliminary data.</text>
</comment>
<protein>
    <submittedName>
        <fullName evidence="1">Uncharacterized protein</fullName>
    </submittedName>
</protein>
<sequence>MIQLWKNTFTGSIPQQHGTKGRLLFLDLSSNKLISGPDDIKKLWNEGFLSPFHPYKFCSSHESPGSS</sequence>
<gene>
    <name evidence="1" type="ORF">M5K25_015129</name>
</gene>
<evidence type="ECO:0000313" key="1">
    <source>
        <dbReference type="EMBL" id="KAL0914753.1"/>
    </source>
</evidence>